<dbReference type="RefSeq" id="WP_379708562.1">
    <property type="nucleotide sequence ID" value="NZ_JBHTBS010000001.1"/>
</dbReference>
<evidence type="ECO:0008006" key="5">
    <source>
        <dbReference type="Google" id="ProtNLM"/>
    </source>
</evidence>
<dbReference type="EMBL" id="JBHTBS010000001">
    <property type="protein sequence ID" value="MFC7335946.1"/>
    <property type="molecule type" value="Genomic_DNA"/>
</dbReference>
<evidence type="ECO:0000313" key="4">
    <source>
        <dbReference type="Proteomes" id="UP001596472"/>
    </source>
</evidence>
<gene>
    <name evidence="3" type="ORF">ACFQY0_02050</name>
</gene>
<evidence type="ECO:0000313" key="3">
    <source>
        <dbReference type="EMBL" id="MFC7335946.1"/>
    </source>
</evidence>
<name>A0ABW2L479_9BACT</name>
<proteinExistence type="predicted"/>
<evidence type="ECO:0000256" key="1">
    <source>
        <dbReference type="SAM" id="MobiDB-lite"/>
    </source>
</evidence>
<sequence>MMVLLALLAVGLLSLSTVSLRASSQGGSIAVAQANARLALMMALGDLQKYAGPDTRATARADILKDDNPPVTGVWRSWEGENHEQSGSTAGRPISVDYDQEKEDRFLGWLVSANDNQLPDTSSANGKVTLVGPGTVGEGKGRDELEVHLDPLEVKDEDGDLNGGVAWWVSGENQKARIPKPYEPEDDKGGQWASHMKSHAVADPEVFRMDKVLNDFSLADKAITLKEGDFIAKESSLEVSREFFHDLSATSVGLQTNMATGGWKKDLSLFSENSSINSGPNSTTRLPLFRLSPENEVAVNLASRGNVRGTKSAFYPWSEYRGSAADQPIYQHPAVASWNNLLDYTLLYKNVGSGVSISPTSYAWNDTANTYNFLHKVRILPVIARIQWVYSYFAATPDRRATPAPPKDSLQPCMVLTPVITMWNPYNLRITTQNLRFDIPRPIPTAFRFRAGGTSNAKFQAITADPKRSVNYPAPSISDGDVLRYRINQGFTLQPGETRVFGPTRREEDNDLILQPGYEPGQGHLYRLVNDAGDPIYGSRQSNISLEAAFDTTYTDGRDGVGIYLDMRVNNSSGPHLVYRMVYTPEVANAVYPVEDNIAASEALGDLTATPTPFLTTVFGARMASRTHIPAKGFLQSSPLVNYTAMGDKDESERTIAREYRGTDHPVNSPFDYSFRTVGVNDTNLPDVDGSSNRGFIVTGFQKSEGLSRCVVAEIPTRPLQSLGELQHWDLRYENPIPPFAFNLIGNSDATPLIGSDEVVGNFSDGVNLQHDDSYCANHVLFDDWFLSSIAPDPDDLGTNGRTLREVFTEFVEGTENLPNAAYRPITADSSGDANEAFSEYVNTSDAWQKIASRLEVEGMFNVNSTSQLAWRAILGHARNQKVPYLKEGSGRTVVELSDETDFATSRFSISGESDTSSNGSSGAFPGANEFTGYRNLDEEMIDALAEEIVEQVRLRGPFLSLAEFVNRQLTDGDLALAGAIQTALNEIARSQATNPYKGITSIISRPASKNPGNVESDYEFPEAAEGEGTYGLPGWTRQADVLRPLAPIMTARDDTFTIRAYGDARDKNNTITARAICEATVRRTRDYVDPTDEADIVTAPKSEQNKLFGRRFNIVSFRWLSSDEI</sequence>
<dbReference type="Proteomes" id="UP001596472">
    <property type="component" value="Unassembled WGS sequence"/>
</dbReference>
<evidence type="ECO:0000256" key="2">
    <source>
        <dbReference type="SAM" id="SignalP"/>
    </source>
</evidence>
<comment type="caution">
    <text evidence="3">The sequence shown here is derived from an EMBL/GenBank/DDBJ whole genome shotgun (WGS) entry which is preliminary data.</text>
</comment>
<feature type="compositionally biased region" description="Low complexity" evidence="1">
    <location>
        <begin position="909"/>
        <end position="923"/>
    </location>
</feature>
<keyword evidence="4" id="KW-1185">Reference proteome</keyword>
<feature type="chain" id="PRO_5046518369" description="Verru_Chthon cassette protein A" evidence="2">
    <location>
        <begin position="23"/>
        <end position="1126"/>
    </location>
</feature>
<keyword evidence="2" id="KW-0732">Signal</keyword>
<protein>
    <recommendedName>
        <fullName evidence="5">Verru_Chthon cassette protein A</fullName>
    </recommendedName>
</protein>
<reference evidence="4" key="1">
    <citation type="journal article" date="2019" name="Int. J. Syst. Evol. Microbiol.">
        <title>The Global Catalogue of Microorganisms (GCM) 10K type strain sequencing project: providing services to taxonomists for standard genome sequencing and annotation.</title>
        <authorList>
            <consortium name="The Broad Institute Genomics Platform"/>
            <consortium name="The Broad Institute Genome Sequencing Center for Infectious Disease"/>
            <person name="Wu L."/>
            <person name="Ma J."/>
        </authorList>
    </citation>
    <scope>NUCLEOTIDE SEQUENCE [LARGE SCALE GENOMIC DNA]</scope>
    <source>
        <strain evidence="4">CGMCC 4.1467</strain>
    </source>
</reference>
<feature type="region of interest" description="Disordered" evidence="1">
    <location>
        <begin position="908"/>
        <end position="927"/>
    </location>
</feature>
<organism evidence="3 4">
    <name type="scientific">Haloferula chungangensis</name>
    <dbReference type="NCBI Taxonomy" id="1048331"/>
    <lineage>
        <taxon>Bacteria</taxon>
        <taxon>Pseudomonadati</taxon>
        <taxon>Verrucomicrobiota</taxon>
        <taxon>Verrucomicrobiia</taxon>
        <taxon>Verrucomicrobiales</taxon>
        <taxon>Verrucomicrobiaceae</taxon>
        <taxon>Haloferula</taxon>
    </lineage>
</organism>
<feature type="signal peptide" evidence="2">
    <location>
        <begin position="1"/>
        <end position="22"/>
    </location>
</feature>
<feature type="region of interest" description="Disordered" evidence="1">
    <location>
        <begin position="118"/>
        <end position="141"/>
    </location>
</feature>
<accession>A0ABW2L479</accession>